<gene>
    <name evidence="1" type="ORF">LMG26845_04180</name>
</gene>
<accession>A0A6J5AUJ6</accession>
<reference evidence="1 2" key="1">
    <citation type="submission" date="2020-04" db="EMBL/GenBank/DDBJ databases">
        <authorList>
            <person name="De Canck E."/>
        </authorList>
    </citation>
    <scope>NUCLEOTIDE SEQUENCE [LARGE SCALE GENOMIC DNA]</scope>
    <source>
        <strain evidence="1 2">LMG 26845</strain>
    </source>
</reference>
<protein>
    <recommendedName>
        <fullName evidence="3">Fimbrial-type adhesion domain-containing protein</fullName>
    </recommendedName>
</protein>
<evidence type="ECO:0000313" key="2">
    <source>
        <dbReference type="Proteomes" id="UP000507979"/>
    </source>
</evidence>
<evidence type="ECO:0008006" key="3">
    <source>
        <dbReference type="Google" id="ProtNLM"/>
    </source>
</evidence>
<organism evidence="1 2">
    <name type="scientific">Achromobacter insuavis</name>
    <dbReference type="NCBI Taxonomy" id="1287735"/>
    <lineage>
        <taxon>Bacteria</taxon>
        <taxon>Pseudomonadati</taxon>
        <taxon>Pseudomonadota</taxon>
        <taxon>Betaproteobacteria</taxon>
        <taxon>Burkholderiales</taxon>
        <taxon>Alcaligenaceae</taxon>
        <taxon>Achromobacter</taxon>
    </lineage>
</organism>
<dbReference type="AlphaFoldDB" id="A0A6J5AUJ6"/>
<sequence>MNHTTTMAETRRNSARPGARHCRRMAGLLILLCAAVIGLAGPAKAQVAQPSGCRADSGVAIKLIPSVNFTLGKLPPPGTEIYRTITYVINYDCSMYDRLGKPLAATVQLQALADYSTLNQSLTRAGLKLEIVINGDEAHPWAPNLVAGLPISETHPVGPGYAGESGPRTLNLVAKLTVLNDNPPPARYPVPSGTIFKLVPAYGAGGYPGPFITNTPTRMQFTPQCIGDVSVDNLVRFDRVMATAGYMGTLPQQHPFSVTARINPSCSIGSLTAPARPDNAQTQFLMLLSAQFILQGAGRLVDGGQSIILSNDDGVENGLKMQILDIDNANQPITILPAPIPLAYADIGNFGQLIGDRPAAAVHTYMASLTPDVGKELKLGKYSTLVLVRVIYY</sequence>
<evidence type="ECO:0000313" key="1">
    <source>
        <dbReference type="EMBL" id="CAB3679284.1"/>
    </source>
</evidence>
<dbReference type="EMBL" id="CADIJR010000047">
    <property type="protein sequence ID" value="CAB3679284.1"/>
    <property type="molecule type" value="Genomic_DNA"/>
</dbReference>
<dbReference type="Proteomes" id="UP000507979">
    <property type="component" value="Unassembled WGS sequence"/>
</dbReference>
<name>A0A6J5AUJ6_9BURK</name>
<proteinExistence type="predicted"/>
<dbReference type="RefSeq" id="WP_054431218.1">
    <property type="nucleotide sequence ID" value="NZ_CADIJR010000047.1"/>
</dbReference>
<dbReference type="GeneID" id="92900058"/>
<keyword evidence="2" id="KW-1185">Reference proteome</keyword>